<evidence type="ECO:0000313" key="3">
    <source>
        <dbReference type="Proteomes" id="UP000245712"/>
    </source>
</evidence>
<keyword evidence="3" id="KW-1185">Reference proteome</keyword>
<feature type="compositionally biased region" description="Polar residues" evidence="1">
    <location>
        <begin position="247"/>
        <end position="260"/>
    </location>
</feature>
<dbReference type="EMBL" id="QEOB01000008">
    <property type="protein sequence ID" value="PVX82660.1"/>
    <property type="molecule type" value="Genomic_DNA"/>
</dbReference>
<sequence>MTIAGSNVSANDVLLAARNQVNVVNTTNTDSTRSSNSSNSASVGVSVGTNGFGVSAAMSNAHGDANSDAQIQNASHVNGTNSVTVISGGDTNITGSQVNGGKVVADVGGNLNMASVQDVTTSVAHQSSAGGGFNISQAGGSASFSAQNGHADANYAGVNEQAGINAGSGGFDINVKGNTGLTGAVISSTADASKNSLTTGTLTYSDIQNQSHYDANSNGISAGVGVGNTGKATGPGSVSGQPGVSPMISQNENGDSSATTRSAISAGTINVTDGAHQTQDVASLSRDTTGTNGTVANTPDVNDLINKQADTMQAAQAAGQVVAQGIGAYADHKRDTATDQATYDAWDEGGANRTLAHIAGGALIGGLGGGALDAVGGAVGAGAASAMANQLDALSKGVTSTTGSELIGNLAANVAAGLGGAMVGGTAGAATGSAVQQYNQGMDNRKKKDLVTQACGAGAQCSDATLNAAIGAQGTIANAASDNMKAQAPYIAGTLVLGFLGPDALVAAATAGSLDFAADVSNYMTGLSTDKPNFGKSYATGLVLGSFGPLAIGDETIGGLSKGGIVAAGSYNAMVNATSAFGSAAVTNGSPDLSAGVAAGTTFAGYVAQAMIPGPAGAWANKTIQNSGGIIQGVIQKK</sequence>
<feature type="region of interest" description="Disordered" evidence="1">
    <location>
        <begin position="231"/>
        <end position="260"/>
    </location>
</feature>
<dbReference type="InterPro" id="IPR025157">
    <property type="entry name" value="Hemagglutinin_rpt"/>
</dbReference>
<dbReference type="Pfam" id="PF13332">
    <property type="entry name" value="Fil_haemagg_2"/>
    <property type="match status" value="1"/>
</dbReference>
<dbReference type="Proteomes" id="UP000245712">
    <property type="component" value="Unassembled WGS sequence"/>
</dbReference>
<evidence type="ECO:0000256" key="1">
    <source>
        <dbReference type="SAM" id="MobiDB-lite"/>
    </source>
</evidence>
<name>A0ABX5KN57_9BURK</name>
<evidence type="ECO:0000313" key="2">
    <source>
        <dbReference type="EMBL" id="PVX82660.1"/>
    </source>
</evidence>
<proteinExistence type="predicted"/>
<reference evidence="2 3" key="1">
    <citation type="submission" date="2018-05" db="EMBL/GenBank/DDBJ databases">
        <title>Genomic Encyclopedia of Type Strains, Phase IV (KMG-V): Genome sequencing to study the core and pangenomes of soil and plant-associated prokaryotes.</title>
        <authorList>
            <person name="Whitman W."/>
        </authorList>
    </citation>
    <scope>NUCLEOTIDE SEQUENCE [LARGE SCALE GENOMIC DNA]</scope>
    <source>
        <strain evidence="2 3">SCZa-39</strain>
    </source>
</reference>
<feature type="compositionally biased region" description="Low complexity" evidence="1">
    <location>
        <begin position="234"/>
        <end position="246"/>
    </location>
</feature>
<protein>
    <submittedName>
        <fullName evidence="2">Hemagglutinin-like protein</fullName>
    </submittedName>
</protein>
<gene>
    <name evidence="2" type="ORF">C7402_10833</name>
</gene>
<organism evidence="2 3">
    <name type="scientific">Paraburkholderia unamae</name>
    <dbReference type="NCBI Taxonomy" id="219649"/>
    <lineage>
        <taxon>Bacteria</taxon>
        <taxon>Pseudomonadati</taxon>
        <taxon>Pseudomonadota</taxon>
        <taxon>Betaproteobacteria</taxon>
        <taxon>Burkholderiales</taxon>
        <taxon>Burkholderiaceae</taxon>
        <taxon>Paraburkholderia</taxon>
    </lineage>
</organism>
<comment type="caution">
    <text evidence="2">The sequence shown here is derived from an EMBL/GenBank/DDBJ whole genome shotgun (WGS) entry which is preliminary data.</text>
</comment>
<accession>A0ABX5KN57</accession>